<organism evidence="2">
    <name type="scientific">Arundo donax</name>
    <name type="common">Giant reed</name>
    <name type="synonym">Donax arundinaceus</name>
    <dbReference type="NCBI Taxonomy" id="35708"/>
    <lineage>
        <taxon>Eukaryota</taxon>
        <taxon>Viridiplantae</taxon>
        <taxon>Streptophyta</taxon>
        <taxon>Embryophyta</taxon>
        <taxon>Tracheophyta</taxon>
        <taxon>Spermatophyta</taxon>
        <taxon>Magnoliopsida</taxon>
        <taxon>Liliopsida</taxon>
        <taxon>Poales</taxon>
        <taxon>Poaceae</taxon>
        <taxon>PACMAD clade</taxon>
        <taxon>Arundinoideae</taxon>
        <taxon>Arundineae</taxon>
        <taxon>Arundo</taxon>
    </lineage>
</organism>
<evidence type="ECO:0000313" key="2">
    <source>
        <dbReference type="EMBL" id="JAE31992.1"/>
    </source>
</evidence>
<name>A0A0A9H5F4_ARUDO</name>
<reference evidence="2" key="2">
    <citation type="journal article" date="2015" name="Data Brief">
        <title>Shoot transcriptome of the giant reed, Arundo donax.</title>
        <authorList>
            <person name="Barrero R.A."/>
            <person name="Guerrero F.D."/>
            <person name="Moolhuijzen P."/>
            <person name="Goolsby J.A."/>
            <person name="Tidwell J."/>
            <person name="Bellgard S.E."/>
            <person name="Bellgard M.I."/>
        </authorList>
    </citation>
    <scope>NUCLEOTIDE SEQUENCE</scope>
    <source>
        <tissue evidence="2">Shoot tissue taken approximately 20 cm above the soil surface</tissue>
    </source>
</reference>
<evidence type="ECO:0000256" key="1">
    <source>
        <dbReference type="SAM" id="MobiDB-lite"/>
    </source>
</evidence>
<feature type="region of interest" description="Disordered" evidence="1">
    <location>
        <begin position="1"/>
        <end position="21"/>
    </location>
</feature>
<feature type="compositionally biased region" description="Polar residues" evidence="1">
    <location>
        <begin position="10"/>
        <end position="21"/>
    </location>
</feature>
<accession>A0A0A9H5F4</accession>
<reference evidence="2" key="1">
    <citation type="submission" date="2014-09" db="EMBL/GenBank/DDBJ databases">
        <authorList>
            <person name="Magalhaes I.L.F."/>
            <person name="Oliveira U."/>
            <person name="Santos F.R."/>
            <person name="Vidigal T.H.D.A."/>
            <person name="Brescovit A.D."/>
            <person name="Santos A.J."/>
        </authorList>
    </citation>
    <scope>NUCLEOTIDE SEQUENCE</scope>
    <source>
        <tissue evidence="2">Shoot tissue taken approximately 20 cm above the soil surface</tissue>
    </source>
</reference>
<dbReference type="EMBL" id="GBRH01165904">
    <property type="protein sequence ID" value="JAE31992.1"/>
    <property type="molecule type" value="Transcribed_RNA"/>
</dbReference>
<protein>
    <submittedName>
        <fullName evidence="2">Uncharacterized protein</fullName>
    </submittedName>
</protein>
<dbReference type="AlphaFoldDB" id="A0A0A9H5F4"/>
<sequence length="21" mass="2311">MQRARALQFTHGSNQPAAGLR</sequence>
<proteinExistence type="predicted"/>